<evidence type="ECO:0000256" key="7">
    <source>
        <dbReference type="SAM" id="SignalP"/>
    </source>
</evidence>
<feature type="signal peptide" evidence="7">
    <location>
        <begin position="1"/>
        <end position="28"/>
    </location>
</feature>
<dbReference type="InterPro" id="IPR046357">
    <property type="entry name" value="PPIase_dom_sf"/>
</dbReference>
<dbReference type="Pfam" id="PF00254">
    <property type="entry name" value="FKBP_C"/>
    <property type="match status" value="2"/>
</dbReference>
<evidence type="ECO:0000256" key="6">
    <source>
        <dbReference type="RuleBase" id="RU003915"/>
    </source>
</evidence>
<keyword evidence="7" id="KW-0732">Signal</keyword>
<name>A0A7G9R4J3_9MICO</name>
<comment type="similarity">
    <text evidence="2 6">Belongs to the FKBP-type PPIase family.</text>
</comment>
<evidence type="ECO:0000256" key="1">
    <source>
        <dbReference type="ARBA" id="ARBA00000971"/>
    </source>
</evidence>
<dbReference type="GO" id="GO:0003755">
    <property type="term" value="F:peptidyl-prolyl cis-trans isomerase activity"/>
    <property type="evidence" value="ECO:0007669"/>
    <property type="project" value="UniProtKB-UniRule"/>
</dbReference>
<comment type="catalytic activity">
    <reaction evidence="1 5 6">
        <text>[protein]-peptidylproline (omega=180) = [protein]-peptidylproline (omega=0)</text>
        <dbReference type="Rhea" id="RHEA:16237"/>
        <dbReference type="Rhea" id="RHEA-COMP:10747"/>
        <dbReference type="Rhea" id="RHEA-COMP:10748"/>
        <dbReference type="ChEBI" id="CHEBI:83833"/>
        <dbReference type="ChEBI" id="CHEBI:83834"/>
        <dbReference type="EC" id="5.2.1.8"/>
    </reaction>
</comment>
<protein>
    <recommendedName>
        <fullName evidence="6">Peptidyl-prolyl cis-trans isomerase</fullName>
        <ecNumber evidence="6">5.2.1.8</ecNumber>
    </recommendedName>
</protein>
<dbReference type="PANTHER" id="PTHR43811:SF19">
    <property type="entry name" value="39 KDA FK506-BINDING NUCLEAR PROTEIN"/>
    <property type="match status" value="1"/>
</dbReference>
<dbReference type="KEGG" id="pei:H9L10_05910"/>
<evidence type="ECO:0000256" key="3">
    <source>
        <dbReference type="ARBA" id="ARBA00023110"/>
    </source>
</evidence>
<feature type="chain" id="PRO_5028991501" description="Peptidyl-prolyl cis-trans isomerase" evidence="7">
    <location>
        <begin position="29"/>
        <end position="315"/>
    </location>
</feature>
<organism evidence="9 10">
    <name type="scientific">Phycicoccus endophyticus</name>
    <dbReference type="NCBI Taxonomy" id="1690220"/>
    <lineage>
        <taxon>Bacteria</taxon>
        <taxon>Bacillati</taxon>
        <taxon>Actinomycetota</taxon>
        <taxon>Actinomycetes</taxon>
        <taxon>Micrococcales</taxon>
        <taxon>Intrasporangiaceae</taxon>
        <taxon>Phycicoccus</taxon>
    </lineage>
</organism>
<dbReference type="PROSITE" id="PS51257">
    <property type="entry name" value="PROKAR_LIPOPROTEIN"/>
    <property type="match status" value="1"/>
</dbReference>
<evidence type="ECO:0000313" key="10">
    <source>
        <dbReference type="Proteomes" id="UP000515976"/>
    </source>
</evidence>
<reference evidence="9 10" key="1">
    <citation type="submission" date="2020-08" db="EMBL/GenBank/DDBJ databases">
        <title>Genome sequence of Phycicoccus endophyticus JCM 31784T.</title>
        <authorList>
            <person name="Hyun D.-W."/>
            <person name="Bae J.-W."/>
        </authorList>
    </citation>
    <scope>NUCLEOTIDE SEQUENCE [LARGE SCALE GENOMIC DNA]</scope>
    <source>
        <strain evidence="9 10">JCM 31784</strain>
    </source>
</reference>
<feature type="domain" description="PPIase FKBP-type" evidence="8">
    <location>
        <begin position="75"/>
        <end position="166"/>
    </location>
</feature>
<dbReference type="Proteomes" id="UP000515976">
    <property type="component" value="Chromosome"/>
</dbReference>
<evidence type="ECO:0000256" key="4">
    <source>
        <dbReference type="ARBA" id="ARBA00023235"/>
    </source>
</evidence>
<dbReference type="SUPFAM" id="SSF54534">
    <property type="entry name" value="FKBP-like"/>
    <property type="match status" value="2"/>
</dbReference>
<evidence type="ECO:0000256" key="5">
    <source>
        <dbReference type="PROSITE-ProRule" id="PRU00277"/>
    </source>
</evidence>
<dbReference type="PANTHER" id="PTHR43811">
    <property type="entry name" value="FKBP-TYPE PEPTIDYL-PROLYL CIS-TRANS ISOMERASE FKPA"/>
    <property type="match status" value="1"/>
</dbReference>
<dbReference type="Gene3D" id="3.10.50.40">
    <property type="match status" value="2"/>
</dbReference>
<dbReference type="EMBL" id="CP060712">
    <property type="protein sequence ID" value="QNN50518.1"/>
    <property type="molecule type" value="Genomic_DNA"/>
</dbReference>
<accession>A0A7G9R4J3</accession>
<dbReference type="AlphaFoldDB" id="A0A7G9R4J3"/>
<evidence type="ECO:0000313" key="9">
    <source>
        <dbReference type="EMBL" id="QNN50518.1"/>
    </source>
</evidence>
<dbReference type="RefSeq" id="WP_166098380.1">
    <property type="nucleotide sequence ID" value="NZ_BMMY01000001.1"/>
</dbReference>
<proteinExistence type="inferred from homology"/>
<gene>
    <name evidence="9" type="ORF">H9L10_05910</name>
</gene>
<sequence length="315" mass="32023">MPRRFLPALSAAALAGTLLLAGCGSDEAATPTSSLSSVQVTGAADKEPTVTVDAPLELSRTESTVVSEGDGATIADDDLVTLKAVLVNGTDGKVITSTWGSGTVGLDLAADDLFASFKSEIPGTKVGSRMVIASTPADAYGDSGNETLGIGADDPVVFVVDLVDATQALASAEGTAVTPKKGLPTVTVKDGEPAKITIPKGAKAPKNTVAQTLVKGTGEKVTEGQTIRVSYTGALLRNGKVFDASANHPDDPTYDFTVGQGQVVTGWDTGLRGQTVGSRVLLIVPPKDGYGDSGRGDTIKGTDTLVFVVDILAAY</sequence>
<evidence type="ECO:0000259" key="8">
    <source>
        <dbReference type="PROSITE" id="PS50059"/>
    </source>
</evidence>
<feature type="domain" description="PPIase FKBP-type" evidence="8">
    <location>
        <begin position="224"/>
        <end position="315"/>
    </location>
</feature>
<dbReference type="EC" id="5.2.1.8" evidence="6"/>
<dbReference type="PROSITE" id="PS50059">
    <property type="entry name" value="FKBP_PPIASE"/>
    <property type="match status" value="2"/>
</dbReference>
<evidence type="ECO:0000256" key="2">
    <source>
        <dbReference type="ARBA" id="ARBA00006577"/>
    </source>
</evidence>
<dbReference type="InterPro" id="IPR001179">
    <property type="entry name" value="PPIase_FKBP_dom"/>
</dbReference>
<keyword evidence="4 5" id="KW-0413">Isomerase</keyword>
<keyword evidence="10" id="KW-1185">Reference proteome</keyword>
<keyword evidence="3 5" id="KW-0697">Rotamase</keyword>